<evidence type="ECO:0000256" key="1">
    <source>
        <dbReference type="ARBA" id="ARBA00009964"/>
    </source>
</evidence>
<proteinExistence type="inferred from homology"/>
<organism evidence="2 3">
    <name type="scientific">Shewanella inventionis</name>
    <dbReference type="NCBI Taxonomy" id="1738770"/>
    <lineage>
        <taxon>Bacteria</taxon>
        <taxon>Pseudomonadati</taxon>
        <taxon>Pseudomonadota</taxon>
        <taxon>Gammaproteobacteria</taxon>
        <taxon>Alteromonadales</taxon>
        <taxon>Shewanellaceae</taxon>
        <taxon>Shewanella</taxon>
    </lineage>
</organism>
<sequence>MKKIRFTESQIINILKEGESGAFTVPELCRKHNVGQSTYYKWKSKYGGMQASDLSRMRELEAENAKLKKMFADVSLQNMALKDIVEKKL</sequence>
<dbReference type="PANTHER" id="PTHR33609:SF1">
    <property type="entry name" value="TRANSPOSASE"/>
    <property type="match status" value="1"/>
</dbReference>
<name>A0ABQ1IU88_9GAMM</name>
<dbReference type="InterPro" id="IPR036388">
    <property type="entry name" value="WH-like_DNA-bd_sf"/>
</dbReference>
<dbReference type="SUPFAM" id="SSF46689">
    <property type="entry name" value="Homeodomain-like"/>
    <property type="match status" value="1"/>
</dbReference>
<comment type="caution">
    <text evidence="2">The sequence shown here is derived from an EMBL/GenBank/DDBJ whole genome shotgun (WGS) entry which is preliminary data.</text>
</comment>
<protein>
    <submittedName>
        <fullName evidence="2">Transposase</fullName>
    </submittedName>
</protein>
<gene>
    <name evidence="2" type="ORF">GCM10011607_10830</name>
</gene>
<dbReference type="InterPro" id="IPR052546">
    <property type="entry name" value="Transposase_8_domain"/>
</dbReference>
<dbReference type="InterPro" id="IPR002514">
    <property type="entry name" value="Transposase_8"/>
</dbReference>
<dbReference type="EMBL" id="BMII01000007">
    <property type="protein sequence ID" value="GGB52181.1"/>
    <property type="molecule type" value="Genomic_DNA"/>
</dbReference>
<accession>A0ABQ1IU88</accession>
<dbReference type="Pfam" id="PF01527">
    <property type="entry name" value="HTH_Tnp_1"/>
    <property type="match status" value="1"/>
</dbReference>
<dbReference type="PANTHER" id="PTHR33609">
    <property type="entry name" value="LOW CALCIUM RESPONSE LOCUS PROTEIN S"/>
    <property type="match status" value="1"/>
</dbReference>
<reference evidence="3" key="1">
    <citation type="journal article" date="2019" name="Int. J. Syst. Evol. Microbiol.">
        <title>The Global Catalogue of Microorganisms (GCM) 10K type strain sequencing project: providing services to taxonomists for standard genome sequencing and annotation.</title>
        <authorList>
            <consortium name="The Broad Institute Genomics Platform"/>
            <consortium name="The Broad Institute Genome Sequencing Center for Infectious Disease"/>
            <person name="Wu L."/>
            <person name="Ma J."/>
        </authorList>
    </citation>
    <scope>NUCLEOTIDE SEQUENCE [LARGE SCALE GENOMIC DNA]</scope>
    <source>
        <strain evidence="3">CGMCC 1.15339</strain>
    </source>
</reference>
<keyword evidence="3" id="KW-1185">Reference proteome</keyword>
<evidence type="ECO:0000313" key="3">
    <source>
        <dbReference type="Proteomes" id="UP000617555"/>
    </source>
</evidence>
<dbReference type="Gene3D" id="1.10.10.10">
    <property type="entry name" value="Winged helix-like DNA-binding domain superfamily/Winged helix DNA-binding domain"/>
    <property type="match status" value="1"/>
</dbReference>
<dbReference type="Proteomes" id="UP000617555">
    <property type="component" value="Unassembled WGS sequence"/>
</dbReference>
<dbReference type="InterPro" id="IPR009057">
    <property type="entry name" value="Homeodomain-like_sf"/>
</dbReference>
<comment type="similarity">
    <text evidence="1">Belongs to the transposase 8 family.</text>
</comment>
<evidence type="ECO:0000313" key="2">
    <source>
        <dbReference type="EMBL" id="GGB52181.1"/>
    </source>
</evidence>